<dbReference type="Pfam" id="PF00023">
    <property type="entry name" value="Ank"/>
    <property type="match status" value="2"/>
</dbReference>
<dbReference type="PANTHER" id="PTHR24171">
    <property type="entry name" value="ANKYRIN REPEAT DOMAIN-CONTAINING PROTEIN 39-RELATED"/>
    <property type="match status" value="1"/>
</dbReference>
<feature type="compositionally biased region" description="Polar residues" evidence="4">
    <location>
        <begin position="990"/>
        <end position="1001"/>
    </location>
</feature>
<feature type="compositionally biased region" description="Basic residues" evidence="4">
    <location>
        <begin position="687"/>
        <end position="697"/>
    </location>
</feature>
<feature type="domain" description="MATH" evidence="5">
    <location>
        <begin position="169"/>
        <end position="303"/>
    </location>
</feature>
<dbReference type="InterPro" id="IPR036770">
    <property type="entry name" value="Ankyrin_rpt-contain_sf"/>
</dbReference>
<dbReference type="Pfam" id="PF12237">
    <property type="entry name" value="PCIF1_WW"/>
    <property type="match status" value="1"/>
</dbReference>
<dbReference type="InterPro" id="IPR002110">
    <property type="entry name" value="Ankyrin_rpt"/>
</dbReference>
<feature type="compositionally biased region" description="Pro residues" evidence="4">
    <location>
        <begin position="908"/>
        <end position="925"/>
    </location>
</feature>
<feature type="repeat" description="ANK" evidence="3">
    <location>
        <begin position="350"/>
        <end position="385"/>
    </location>
</feature>
<dbReference type="InterPro" id="IPR022035">
    <property type="entry name" value="PCIF1_WW"/>
</dbReference>
<accession>A0A7S1BUR0</accession>
<dbReference type="SMART" id="SM00248">
    <property type="entry name" value="ANK"/>
    <property type="match status" value="9"/>
</dbReference>
<reference evidence="6" key="1">
    <citation type="submission" date="2021-01" db="EMBL/GenBank/DDBJ databases">
        <authorList>
            <person name="Corre E."/>
            <person name="Pelletier E."/>
            <person name="Niang G."/>
            <person name="Scheremetjew M."/>
            <person name="Finn R."/>
            <person name="Kale V."/>
            <person name="Holt S."/>
            <person name="Cochrane G."/>
            <person name="Meng A."/>
            <person name="Brown T."/>
            <person name="Cohen L."/>
        </authorList>
    </citation>
    <scope>NUCLEOTIDE SEQUENCE</scope>
    <source>
        <strain evidence="6">308</strain>
    </source>
</reference>
<feature type="compositionally biased region" description="Polar residues" evidence="4">
    <location>
        <begin position="98"/>
        <end position="110"/>
    </location>
</feature>
<dbReference type="PROSITE" id="PS50088">
    <property type="entry name" value="ANK_REPEAT"/>
    <property type="match status" value="6"/>
</dbReference>
<dbReference type="SMART" id="SM00061">
    <property type="entry name" value="MATH"/>
    <property type="match status" value="1"/>
</dbReference>
<dbReference type="InterPro" id="IPR008974">
    <property type="entry name" value="TRAF-like"/>
</dbReference>
<feature type="repeat" description="ANK" evidence="3">
    <location>
        <begin position="453"/>
        <end position="488"/>
    </location>
</feature>
<feature type="region of interest" description="Disordered" evidence="4">
    <location>
        <begin position="1"/>
        <end position="133"/>
    </location>
</feature>
<feature type="compositionally biased region" description="Low complexity" evidence="4">
    <location>
        <begin position="56"/>
        <end position="92"/>
    </location>
</feature>
<feature type="region of interest" description="Disordered" evidence="4">
    <location>
        <begin position="734"/>
        <end position="945"/>
    </location>
</feature>
<feature type="repeat" description="ANK" evidence="3">
    <location>
        <begin position="389"/>
        <end position="418"/>
    </location>
</feature>
<feature type="compositionally biased region" description="Low complexity" evidence="4">
    <location>
        <begin position="932"/>
        <end position="945"/>
    </location>
</feature>
<feature type="region of interest" description="Disordered" evidence="4">
    <location>
        <begin position="986"/>
        <end position="1044"/>
    </location>
</feature>
<dbReference type="CDD" id="cd00121">
    <property type="entry name" value="MATH"/>
    <property type="match status" value="1"/>
</dbReference>
<dbReference type="Pfam" id="PF22486">
    <property type="entry name" value="MATH_2"/>
    <property type="match status" value="1"/>
</dbReference>
<feature type="compositionally biased region" description="Basic and acidic residues" evidence="4">
    <location>
        <begin position="752"/>
        <end position="838"/>
    </location>
</feature>
<dbReference type="SUPFAM" id="SSF48403">
    <property type="entry name" value="Ankyrin repeat"/>
    <property type="match status" value="1"/>
</dbReference>
<dbReference type="PROSITE" id="PS50144">
    <property type="entry name" value="MATH"/>
    <property type="match status" value="1"/>
</dbReference>
<keyword evidence="2 3" id="KW-0040">ANK repeat</keyword>
<feature type="compositionally biased region" description="Low complexity" evidence="4">
    <location>
        <begin position="1"/>
        <end position="16"/>
    </location>
</feature>
<organism evidence="6">
    <name type="scientific">Corethron hystrix</name>
    <dbReference type="NCBI Taxonomy" id="216773"/>
    <lineage>
        <taxon>Eukaryota</taxon>
        <taxon>Sar</taxon>
        <taxon>Stramenopiles</taxon>
        <taxon>Ochrophyta</taxon>
        <taxon>Bacillariophyta</taxon>
        <taxon>Coscinodiscophyceae</taxon>
        <taxon>Corethrophycidae</taxon>
        <taxon>Corethrales</taxon>
        <taxon>Corethraceae</taxon>
        <taxon>Corethron</taxon>
    </lineage>
</organism>
<proteinExistence type="predicted"/>
<dbReference type="Gene3D" id="1.25.40.20">
    <property type="entry name" value="Ankyrin repeat-containing domain"/>
    <property type="match status" value="2"/>
</dbReference>
<dbReference type="Pfam" id="PF12796">
    <property type="entry name" value="Ank_2"/>
    <property type="match status" value="2"/>
</dbReference>
<evidence type="ECO:0000256" key="4">
    <source>
        <dbReference type="SAM" id="MobiDB-lite"/>
    </source>
</evidence>
<gene>
    <name evidence="6" type="ORF">CHYS00102_LOCUS23822</name>
</gene>
<evidence type="ECO:0000256" key="2">
    <source>
        <dbReference type="ARBA" id="ARBA00023043"/>
    </source>
</evidence>
<feature type="compositionally biased region" description="Acidic residues" evidence="4">
    <location>
        <begin position="648"/>
        <end position="661"/>
    </location>
</feature>
<protein>
    <recommendedName>
        <fullName evidence="5">MATH domain-containing protein</fullName>
    </recommendedName>
</protein>
<dbReference type="InterPro" id="IPR002083">
    <property type="entry name" value="MATH/TRAF_dom"/>
</dbReference>
<feature type="repeat" description="ANK" evidence="3">
    <location>
        <begin position="489"/>
        <end position="521"/>
    </location>
</feature>
<keyword evidence="1" id="KW-0677">Repeat</keyword>
<dbReference type="EMBL" id="HBFR01032732">
    <property type="protein sequence ID" value="CAD8896608.1"/>
    <property type="molecule type" value="Transcribed_RNA"/>
</dbReference>
<evidence type="ECO:0000256" key="1">
    <source>
        <dbReference type="ARBA" id="ARBA00022737"/>
    </source>
</evidence>
<feature type="repeat" description="ANK" evidence="3">
    <location>
        <begin position="522"/>
        <end position="554"/>
    </location>
</feature>
<evidence type="ECO:0000256" key="3">
    <source>
        <dbReference type="PROSITE-ProRule" id="PRU00023"/>
    </source>
</evidence>
<evidence type="ECO:0000259" key="5">
    <source>
        <dbReference type="PROSITE" id="PS50144"/>
    </source>
</evidence>
<feature type="repeat" description="ANK" evidence="3">
    <location>
        <begin position="419"/>
        <end position="451"/>
    </location>
</feature>
<name>A0A7S1BUR0_9STRA</name>
<evidence type="ECO:0000313" key="6">
    <source>
        <dbReference type="EMBL" id="CAD8896608.1"/>
    </source>
</evidence>
<sequence>MTGNTSAAGSSNSGSSEPDHHHLSDQQQAGYGRSDRANSGMANTSGPGAPAPSALPLPCAESALQVSSEGECQQSSGSYSSSSVGGPSSSHLSPRRSIAQNRQDAASSNYGDPGPPHPSNRKGDGGGSACCATGPAVVIEDDGADHATDEEMEHEHNSEGWRPQSEETTCEFYWDIEGYSDKRESGCKKAEYSGICVDEAGNKWRLIIYVNGNGKSSNNHLSLFLQVADSEELPFGWKKNVSYVLTLEHPANPKLSYAKRNPDKTFKLCPKAIDWGWSQFITSDRIQQEGYVHRDALRVKAVVTVKSSSVAIDPADAELYLKCAVEEGSYDAVRACLEQGASVNCQFKDDLYTPLHTACSSMKAGSIDVLNLLLGRDADCNAVNKWLETPLLIAANNGHYQAVEALLRHGADPSLCSEAGWSALTFAAHKGYEDIVELLLNRGAPVNCRVTEDLSTPLHKACAGNKHGHIAAVRMLLEHEADVHALNKWKETPLLTAANNGQAAAVEALLDYGADACLCTDTGWSPLSIAAYKGHNDVVRLLLEEGAPTEEADPTLSALLQAATKGLPDTVVLLLQHGANHNVTTKKGDTALSILVEQDKIDAAVKMVTKYKASIPRCSRDRKKVQRARLLINLQLKKQRREGNNYLDSDDDLGSEDEAQSAEDVASALHSDEEADLTGSREAPGASRKKIGKKKKNGGGIVREKSPETQEAESLAAAEALLAELEVERAKALREEAATSKKAARKKKKKERQREKEDQVKRVREEEERQAREKKEQERDRKLKEERVSKEKERKEREKKEAQEREEALTRKLREKEERENKILQTEAKEREKQKREIQSQSRGKSGKDDAGNSSCGTFIKKEKNIAANQQSQHKALQHPPGKNGLKHSTGTTPSKPPGNKRGWETPRPSPILPPHPAPQAPPLPKHSVKTSAASALSSSSSSLVPAPVSIAARKSSSSVEAQLENMAFGVVDFLGFDSPAHKAFPNGVGNVSSRKNSAQKPINGLRDDSTGAPDSLPLPSQHSCTSSLPTPSKSENTGGSVLNNQAPVQTSVKVTELPAVSVFREIKFQELIRNCDPNSVSDQGHNSNSSTAAPLSRSIGISAAKLCFFRWCMRAAHSSNPYLDPLIPSWRDEEALTSFFQRQLITISMEDRKLVNSEELKEAGASLASICLNLAKEVASFGSSHPTTRPSNWSDYSEGMSAMESLHRTGVSIVSITCDNLFSVHMLSSVFESFKRGYRGDTNRFLSAVFCTLKRYDTLMSCVTACSYMDYSLAPSTLLVLSQICPGAMEARSNPMLVFGENSFCGLFPDVDDLFGGLPAFAKEGGGGGETALIQHGGSFIILPPCENIVTGLYLRRIYDVLESNNNTCPLSFTIFLPAQCFRDTRGSPTISDLSQLEPRFVNSEYVRRVEGLNPGQHCYRCGDGLDVTHCGSLLVVVQNDMGALHIHFSDDAISSIVLSMSPGLASLDVTNSTTQWNMRGRVGDTKTSSTAVLPSAPVPSLPVTASGPIVGTDVSSVGGTIIGHYANGRRQTGGRRGRLFDLVDDGEDDVPTTADLSGMLGGLNVGMFSNGADVGMGAQEVDIEAISLMGIGGAGAGSAQANVARTFG</sequence>
<dbReference type="PROSITE" id="PS50297">
    <property type="entry name" value="ANK_REP_REGION"/>
    <property type="match status" value="4"/>
</dbReference>
<feature type="region of interest" description="Disordered" evidence="4">
    <location>
        <begin position="643"/>
        <end position="714"/>
    </location>
</feature>
<dbReference type="SUPFAM" id="SSF49599">
    <property type="entry name" value="TRAF domain-like"/>
    <property type="match status" value="1"/>
</dbReference>
<dbReference type="Gene3D" id="2.60.210.10">
    <property type="entry name" value="Apoptosis, Tumor Necrosis Factor Receptor Associated Protein 2, Chain A"/>
    <property type="match status" value="1"/>
</dbReference>
<dbReference type="CDD" id="cd22249">
    <property type="entry name" value="UDM1_RNF168_RNF169-like"/>
    <property type="match status" value="1"/>
</dbReference>
<feature type="compositionally biased region" description="Polar residues" evidence="4">
    <location>
        <begin position="1019"/>
        <end position="1044"/>
    </location>
</feature>
<feature type="compositionally biased region" description="Basic residues" evidence="4">
    <location>
        <begin position="742"/>
        <end position="751"/>
    </location>
</feature>